<keyword evidence="3" id="KW-1185">Reference proteome</keyword>
<protein>
    <submittedName>
        <fullName evidence="2">Uncharacterized protein</fullName>
    </submittedName>
</protein>
<dbReference type="Proteomes" id="UP001162483">
    <property type="component" value="Unassembled WGS sequence"/>
</dbReference>
<organism evidence="2 3">
    <name type="scientific">Staurois parvus</name>
    <dbReference type="NCBI Taxonomy" id="386267"/>
    <lineage>
        <taxon>Eukaryota</taxon>
        <taxon>Metazoa</taxon>
        <taxon>Chordata</taxon>
        <taxon>Craniata</taxon>
        <taxon>Vertebrata</taxon>
        <taxon>Euteleostomi</taxon>
        <taxon>Amphibia</taxon>
        <taxon>Batrachia</taxon>
        <taxon>Anura</taxon>
        <taxon>Neobatrachia</taxon>
        <taxon>Ranoidea</taxon>
        <taxon>Ranidae</taxon>
        <taxon>Staurois</taxon>
    </lineage>
</organism>
<name>A0ABN9C0I8_9NEOB</name>
<evidence type="ECO:0000313" key="2">
    <source>
        <dbReference type="EMBL" id="CAI9553266.1"/>
    </source>
</evidence>
<dbReference type="EMBL" id="CATNWA010007045">
    <property type="protein sequence ID" value="CAI9553266.1"/>
    <property type="molecule type" value="Genomic_DNA"/>
</dbReference>
<reference evidence="2" key="1">
    <citation type="submission" date="2023-05" db="EMBL/GenBank/DDBJ databases">
        <authorList>
            <person name="Stuckert A."/>
        </authorList>
    </citation>
    <scope>NUCLEOTIDE SEQUENCE</scope>
</reference>
<evidence type="ECO:0000256" key="1">
    <source>
        <dbReference type="SAM" id="MobiDB-lite"/>
    </source>
</evidence>
<proteinExistence type="predicted"/>
<feature type="non-terminal residue" evidence="2">
    <location>
        <position position="47"/>
    </location>
</feature>
<sequence length="47" mass="4950">MTVSKIFKFAAGSGPHMSRTSRRSQDPEHGSRMPALAGGDGRGCCRG</sequence>
<accession>A0ABN9C0I8</accession>
<comment type="caution">
    <text evidence="2">The sequence shown here is derived from an EMBL/GenBank/DDBJ whole genome shotgun (WGS) entry which is preliminary data.</text>
</comment>
<evidence type="ECO:0000313" key="3">
    <source>
        <dbReference type="Proteomes" id="UP001162483"/>
    </source>
</evidence>
<feature type="compositionally biased region" description="Gly residues" evidence="1">
    <location>
        <begin position="38"/>
        <end position="47"/>
    </location>
</feature>
<gene>
    <name evidence="2" type="ORF">SPARVUS_LOCUS4011818</name>
</gene>
<feature type="region of interest" description="Disordered" evidence="1">
    <location>
        <begin position="1"/>
        <end position="47"/>
    </location>
</feature>